<feature type="compositionally biased region" description="Basic and acidic residues" evidence="2">
    <location>
        <begin position="44"/>
        <end position="53"/>
    </location>
</feature>
<accession>A0ABD1K6T8</accession>
<comment type="caution">
    <text evidence="3">The sequence shown here is derived from an EMBL/GenBank/DDBJ whole genome shotgun (WGS) entry which is preliminary data.</text>
</comment>
<keyword evidence="1" id="KW-0727">SH2 domain</keyword>
<feature type="region of interest" description="Disordered" evidence="2">
    <location>
        <begin position="160"/>
        <end position="295"/>
    </location>
</feature>
<gene>
    <name evidence="3" type="ORF">ACEWY4_009566</name>
</gene>
<protein>
    <submittedName>
        <fullName evidence="3">Uncharacterized protein</fullName>
    </submittedName>
</protein>
<name>A0ABD1K6T8_9TELE</name>
<evidence type="ECO:0000313" key="3">
    <source>
        <dbReference type="EMBL" id="KAL2094847.1"/>
    </source>
</evidence>
<feature type="region of interest" description="Disordered" evidence="2">
    <location>
        <begin position="350"/>
        <end position="397"/>
    </location>
</feature>
<dbReference type="AlphaFoldDB" id="A0ABD1K6T8"/>
<feature type="compositionally biased region" description="Low complexity" evidence="2">
    <location>
        <begin position="250"/>
        <end position="261"/>
    </location>
</feature>
<feature type="region of interest" description="Disordered" evidence="2">
    <location>
        <begin position="44"/>
        <end position="67"/>
    </location>
</feature>
<sequence length="397" mass="40838">MLQQILKDMYIEPELLEALNEDQKKTLFLKMRQEQVRRWKECEDKLEKEEAHRPRPKPKTGQGKSVSWLLGRDGDVQVLVIGETDELKSSKLICTGLGERNTPSQLNNTRIQAATLKSNLINKASTDSVRSGRENHPPKTPAGIQLHLKDNSEEVKTLLPPQAVASEPKPSTDSAPPPSHESQEDSESSRTAGAPASPASPASPPALYRPHLRPVSVATPSAHLGPASSQKVPDRSSASSSSGGGGGCSSSGVSISSGGVSRAPPGGPGSKTPSAQPQELQSSRGKEFQVVAASKRGLSVDEAGVSVAVASAAAAAAPSAAAAAAAAGGGAEVCVGRGRVAQLLKTFSVCGDAGPTSPTAPPPTRPGSGSSSGSGSTKPPVPTKPSHLRLQQSASLR</sequence>
<evidence type="ECO:0000256" key="2">
    <source>
        <dbReference type="SAM" id="MobiDB-lite"/>
    </source>
</evidence>
<feature type="region of interest" description="Disordered" evidence="2">
    <location>
        <begin position="122"/>
        <end position="144"/>
    </location>
</feature>
<dbReference type="Proteomes" id="UP001591681">
    <property type="component" value="Unassembled WGS sequence"/>
</dbReference>
<feature type="compositionally biased region" description="Low complexity" evidence="2">
    <location>
        <begin position="366"/>
        <end position="378"/>
    </location>
</feature>
<dbReference type="PANTHER" id="PTHR14388">
    <property type="entry name" value="T CELL-SPECIFIC ADAPTER PROTEIN TSAD"/>
    <property type="match status" value="1"/>
</dbReference>
<keyword evidence="4" id="KW-1185">Reference proteome</keyword>
<evidence type="ECO:0000313" key="4">
    <source>
        <dbReference type="Proteomes" id="UP001591681"/>
    </source>
</evidence>
<reference evidence="3 4" key="1">
    <citation type="submission" date="2024-09" db="EMBL/GenBank/DDBJ databases">
        <title>A chromosome-level genome assembly of Gray's grenadier anchovy, Coilia grayii.</title>
        <authorList>
            <person name="Fu Z."/>
        </authorList>
    </citation>
    <scope>NUCLEOTIDE SEQUENCE [LARGE SCALE GENOMIC DNA]</scope>
    <source>
        <strain evidence="3">G4</strain>
        <tissue evidence="3">Muscle</tissue>
    </source>
</reference>
<feature type="compositionally biased region" description="Polar residues" evidence="2">
    <location>
        <begin position="271"/>
        <end position="283"/>
    </location>
</feature>
<dbReference type="EMBL" id="JBHFQA010000008">
    <property type="protein sequence ID" value="KAL2094847.1"/>
    <property type="molecule type" value="Genomic_DNA"/>
</dbReference>
<organism evidence="3 4">
    <name type="scientific">Coilia grayii</name>
    <name type="common">Gray's grenadier anchovy</name>
    <dbReference type="NCBI Taxonomy" id="363190"/>
    <lineage>
        <taxon>Eukaryota</taxon>
        <taxon>Metazoa</taxon>
        <taxon>Chordata</taxon>
        <taxon>Craniata</taxon>
        <taxon>Vertebrata</taxon>
        <taxon>Euteleostomi</taxon>
        <taxon>Actinopterygii</taxon>
        <taxon>Neopterygii</taxon>
        <taxon>Teleostei</taxon>
        <taxon>Clupei</taxon>
        <taxon>Clupeiformes</taxon>
        <taxon>Clupeoidei</taxon>
        <taxon>Engraulidae</taxon>
        <taxon>Coilinae</taxon>
        <taxon>Coilia</taxon>
    </lineage>
</organism>
<dbReference type="PANTHER" id="PTHR14388:SF5">
    <property type="entry name" value="SH2 DOMAIN-CONTAINING PROTEIN 4A"/>
    <property type="match status" value="1"/>
</dbReference>
<evidence type="ECO:0000256" key="1">
    <source>
        <dbReference type="ARBA" id="ARBA00022999"/>
    </source>
</evidence>
<proteinExistence type="predicted"/>